<feature type="compositionally biased region" description="Basic and acidic residues" evidence="1">
    <location>
        <begin position="41"/>
        <end position="55"/>
    </location>
</feature>
<dbReference type="RefSeq" id="XP_039119772.1">
    <property type="nucleotide sequence ID" value="XM_039263838.1"/>
</dbReference>
<dbReference type="Proteomes" id="UP001515500">
    <property type="component" value="Unplaced"/>
</dbReference>
<keyword evidence="2" id="KW-1185">Reference proteome</keyword>
<dbReference type="InterPro" id="IPR053342">
    <property type="entry name" value="Exosome_cofactor/PTGS_suppr"/>
</dbReference>
<protein>
    <submittedName>
        <fullName evidence="3">LOW QUALITY PROTEIN: uncharacterized protein LOC120256072</fullName>
    </submittedName>
</protein>
<gene>
    <name evidence="3" type="primary">LOC120256072</name>
</gene>
<accession>A0AB40AY66</accession>
<organism evidence="2 3">
    <name type="scientific">Dioscorea cayennensis subsp. rotundata</name>
    <name type="common">White Guinea yam</name>
    <name type="synonym">Dioscorea rotundata</name>
    <dbReference type="NCBI Taxonomy" id="55577"/>
    <lineage>
        <taxon>Eukaryota</taxon>
        <taxon>Viridiplantae</taxon>
        <taxon>Streptophyta</taxon>
        <taxon>Embryophyta</taxon>
        <taxon>Tracheophyta</taxon>
        <taxon>Spermatophyta</taxon>
        <taxon>Magnoliopsida</taxon>
        <taxon>Liliopsida</taxon>
        <taxon>Dioscoreales</taxon>
        <taxon>Dioscoreaceae</taxon>
        <taxon>Dioscorea</taxon>
    </lineage>
</organism>
<feature type="compositionally biased region" description="Basic residues" evidence="1">
    <location>
        <begin position="57"/>
        <end position="71"/>
    </location>
</feature>
<feature type="region of interest" description="Disordered" evidence="1">
    <location>
        <begin position="429"/>
        <end position="464"/>
    </location>
</feature>
<name>A0AB40AY66_DIOCR</name>
<evidence type="ECO:0000256" key="1">
    <source>
        <dbReference type="SAM" id="MobiDB-lite"/>
    </source>
</evidence>
<dbReference type="AlphaFoldDB" id="A0AB40AY66"/>
<dbReference type="PANTHER" id="PTHR37260:SF2">
    <property type="entry name" value="PROTEIN ECERIFERUM 16"/>
    <property type="match status" value="1"/>
</dbReference>
<feature type="compositionally biased region" description="Low complexity" evidence="1">
    <location>
        <begin position="73"/>
        <end position="84"/>
    </location>
</feature>
<dbReference type="GeneID" id="120256072"/>
<feature type="region of interest" description="Disordered" evidence="1">
    <location>
        <begin position="259"/>
        <end position="284"/>
    </location>
</feature>
<reference evidence="3" key="1">
    <citation type="submission" date="2025-08" db="UniProtKB">
        <authorList>
            <consortium name="RefSeq"/>
        </authorList>
    </citation>
    <scope>IDENTIFICATION</scope>
</reference>
<proteinExistence type="predicted"/>
<feature type="compositionally biased region" description="Basic and acidic residues" evidence="1">
    <location>
        <begin position="265"/>
        <end position="275"/>
    </location>
</feature>
<feature type="region of interest" description="Disordered" evidence="1">
    <location>
        <begin position="41"/>
        <end position="101"/>
    </location>
</feature>
<sequence>MGRPLLGYLRELHGLFLDSLIESPWAFSSWAISEDFIENKSHRDRETEREMDPKSLAKSKRKHGHQHRKKPQSSAASKTSRSLSDALPSNRDRYSDEEDDDLGAETVVAAKIPGEVLPKSKGADFAWLLEQARSQPDEHREEDSQCSSSSDVIPVNFMKGVSSLLSLRGSSLLSLANDDNFVVDDDSASSFEVPFLSLDLHALATQLSKLKRSQRLFIEDDLLSEELDGSYESEGSKASEQSARLKNYEGQHDLTALASPSHVHSKQDEHRESIDSFHSSMDCKTSQGPEVEILEIDQLPASPAQVTQGEPNEALKPIDDFGVREAQQCISELHLHIDQPKQSKFGTFEATAAEAELDILLDSFDGNNLSTSNGVLNHSFISKTANTTSSLNSVAPSSMKPNRNSLSTVIPTSLDDALDDLLAQTSHLQGPQKEGAVSSINFPPQPTPGLRPMDDDFDSWLDTL</sequence>
<dbReference type="PANTHER" id="PTHR37260">
    <property type="entry name" value="PHOSPHORELAY PROTEIN"/>
    <property type="match status" value="1"/>
</dbReference>
<evidence type="ECO:0000313" key="2">
    <source>
        <dbReference type="Proteomes" id="UP001515500"/>
    </source>
</evidence>
<feature type="compositionally biased region" description="Acidic residues" evidence="1">
    <location>
        <begin position="455"/>
        <end position="464"/>
    </location>
</feature>
<evidence type="ECO:0000313" key="3">
    <source>
        <dbReference type="RefSeq" id="XP_039119772.1"/>
    </source>
</evidence>